<sequence>MGALPSLTASSVLRYQLFLSPSQSGSTGQERTLSYTSFFTFLNDPFLVVVIGDGTGLDGNERGGGRRLHLVAAHWTSRTLSFAATVVSVIGYVTKTCQNRGVNTNVIQVPCRARTEQH</sequence>
<reference evidence="1" key="1">
    <citation type="submission" date="2023-10" db="EMBL/GenBank/DDBJ databases">
        <title>Genome assemblies of two species of porcelain crab, Petrolisthes cinctipes and Petrolisthes manimaculis (Anomura: Porcellanidae).</title>
        <authorList>
            <person name="Angst P."/>
        </authorList>
    </citation>
    <scope>NUCLEOTIDE SEQUENCE</scope>
    <source>
        <strain evidence="1">PB745_01</strain>
        <tissue evidence="1">Gill</tissue>
    </source>
</reference>
<evidence type="ECO:0000313" key="1">
    <source>
        <dbReference type="EMBL" id="KAK3871937.1"/>
    </source>
</evidence>
<evidence type="ECO:0000313" key="2">
    <source>
        <dbReference type="Proteomes" id="UP001286313"/>
    </source>
</evidence>
<accession>A0AAE1FFB7</accession>
<comment type="caution">
    <text evidence="1">The sequence shown here is derived from an EMBL/GenBank/DDBJ whole genome shotgun (WGS) entry which is preliminary data.</text>
</comment>
<dbReference type="Proteomes" id="UP001286313">
    <property type="component" value="Unassembled WGS sequence"/>
</dbReference>
<proteinExistence type="predicted"/>
<organism evidence="1 2">
    <name type="scientific">Petrolisthes cinctipes</name>
    <name type="common">Flat porcelain crab</name>
    <dbReference type="NCBI Taxonomy" id="88211"/>
    <lineage>
        <taxon>Eukaryota</taxon>
        <taxon>Metazoa</taxon>
        <taxon>Ecdysozoa</taxon>
        <taxon>Arthropoda</taxon>
        <taxon>Crustacea</taxon>
        <taxon>Multicrustacea</taxon>
        <taxon>Malacostraca</taxon>
        <taxon>Eumalacostraca</taxon>
        <taxon>Eucarida</taxon>
        <taxon>Decapoda</taxon>
        <taxon>Pleocyemata</taxon>
        <taxon>Anomura</taxon>
        <taxon>Galatheoidea</taxon>
        <taxon>Porcellanidae</taxon>
        <taxon>Petrolisthes</taxon>
    </lineage>
</organism>
<keyword evidence="2" id="KW-1185">Reference proteome</keyword>
<gene>
    <name evidence="1" type="ORF">Pcinc_022949</name>
</gene>
<protein>
    <submittedName>
        <fullName evidence="1">Uncharacterized protein</fullName>
    </submittedName>
</protein>
<dbReference type="EMBL" id="JAWQEG010002449">
    <property type="protein sequence ID" value="KAK3871937.1"/>
    <property type="molecule type" value="Genomic_DNA"/>
</dbReference>
<name>A0AAE1FFB7_PETCI</name>
<dbReference type="AlphaFoldDB" id="A0AAE1FFB7"/>